<evidence type="ECO:0000313" key="2">
    <source>
        <dbReference type="Proteomes" id="UP000524404"/>
    </source>
</evidence>
<dbReference type="Proteomes" id="UP000524404">
    <property type="component" value="Unassembled WGS sequence"/>
</dbReference>
<evidence type="ECO:0008006" key="3">
    <source>
        <dbReference type="Google" id="ProtNLM"/>
    </source>
</evidence>
<sequence>MKKILYIFGFLALIVSCTGLPDFSNIPSISYNNVRIITKLSGINGTNKTDSLILSINYQDGDGDLGITKDELAALKKIHGDSLKTFVIDVYVKKNGKFLRSDPKEKFGGDILFHLKESSKPGPIEGVIDYSVPFVYGLYDGVPYMTGKNDTLKFAVTLKDRALNVSNTIETPEFVIYKQ</sequence>
<accession>A0A841EIU8</accession>
<protein>
    <recommendedName>
        <fullName evidence="3">Lipoprotein</fullName>
    </recommendedName>
</protein>
<proteinExistence type="predicted"/>
<name>A0A841EIU8_9BACT</name>
<keyword evidence="2" id="KW-1185">Reference proteome</keyword>
<reference evidence="1 2" key="1">
    <citation type="submission" date="2020-08" db="EMBL/GenBank/DDBJ databases">
        <title>Functional genomics of gut bacteria from endangered species of beetles.</title>
        <authorList>
            <person name="Carlos-Shanley C."/>
        </authorList>
    </citation>
    <scope>NUCLEOTIDE SEQUENCE [LARGE SCALE GENOMIC DNA]</scope>
    <source>
        <strain evidence="1 2">S00070</strain>
    </source>
</reference>
<comment type="caution">
    <text evidence="1">The sequence shown here is derived from an EMBL/GenBank/DDBJ whole genome shotgun (WGS) entry which is preliminary data.</text>
</comment>
<organism evidence="1 2">
    <name type="scientific">Arcicella rosea</name>
    <dbReference type="NCBI Taxonomy" id="502909"/>
    <lineage>
        <taxon>Bacteria</taxon>
        <taxon>Pseudomonadati</taxon>
        <taxon>Bacteroidota</taxon>
        <taxon>Cytophagia</taxon>
        <taxon>Cytophagales</taxon>
        <taxon>Flectobacillaceae</taxon>
        <taxon>Arcicella</taxon>
    </lineage>
</organism>
<dbReference type="RefSeq" id="WP_184133855.1">
    <property type="nucleotide sequence ID" value="NZ_JACHKT010000012.1"/>
</dbReference>
<gene>
    <name evidence="1" type="ORF">HNP25_002058</name>
</gene>
<evidence type="ECO:0000313" key="1">
    <source>
        <dbReference type="EMBL" id="MBB6003402.1"/>
    </source>
</evidence>
<dbReference type="PROSITE" id="PS51257">
    <property type="entry name" value="PROKAR_LIPOPROTEIN"/>
    <property type="match status" value="1"/>
</dbReference>
<dbReference type="EMBL" id="JACHKT010000012">
    <property type="protein sequence ID" value="MBB6003402.1"/>
    <property type="molecule type" value="Genomic_DNA"/>
</dbReference>
<dbReference type="AlphaFoldDB" id="A0A841EIU8"/>